<dbReference type="Pfam" id="PF04253">
    <property type="entry name" value="TFR_dimer"/>
    <property type="match status" value="1"/>
</dbReference>
<dbReference type="CDD" id="cd02121">
    <property type="entry name" value="PA_GCPII_like"/>
    <property type="match status" value="1"/>
</dbReference>
<dbReference type="SUPFAM" id="SSF52025">
    <property type="entry name" value="PA domain"/>
    <property type="match status" value="1"/>
</dbReference>
<dbReference type="EMBL" id="JAKJXP020000011">
    <property type="protein sequence ID" value="KAK7755693.1"/>
    <property type="molecule type" value="Genomic_DNA"/>
</dbReference>
<evidence type="ECO:0000313" key="7">
    <source>
        <dbReference type="Proteomes" id="UP001320420"/>
    </source>
</evidence>
<dbReference type="SUPFAM" id="SSF53187">
    <property type="entry name" value="Zn-dependent exopeptidases"/>
    <property type="match status" value="1"/>
</dbReference>
<dbReference type="FunFam" id="3.40.630.10:FF:000101">
    <property type="entry name" value="N-acetylated alpha-linked acidic dipeptidase like 1"/>
    <property type="match status" value="1"/>
</dbReference>
<reference evidence="6 7" key="1">
    <citation type="submission" date="2024-02" db="EMBL/GenBank/DDBJ databases">
        <title>De novo assembly and annotation of 12 fungi associated with fruit tree decline syndrome in Ontario, Canada.</title>
        <authorList>
            <person name="Sulman M."/>
            <person name="Ellouze W."/>
            <person name="Ilyukhin E."/>
        </authorList>
    </citation>
    <scope>NUCLEOTIDE SEQUENCE [LARGE SCALE GENOMIC DNA]</scope>
    <source>
        <strain evidence="6 7">M11/M66-122</strain>
    </source>
</reference>
<dbReference type="InterPro" id="IPR007484">
    <property type="entry name" value="Peptidase_M28"/>
</dbReference>
<feature type="domain" description="PA" evidence="3">
    <location>
        <begin position="152"/>
        <end position="225"/>
    </location>
</feature>
<dbReference type="Pfam" id="PF02225">
    <property type="entry name" value="PA"/>
    <property type="match status" value="1"/>
</dbReference>
<comment type="similarity">
    <text evidence="1">Belongs to the peptidase M28 family. M28B subfamily.</text>
</comment>
<dbReference type="GO" id="GO:0004180">
    <property type="term" value="F:carboxypeptidase activity"/>
    <property type="evidence" value="ECO:0007669"/>
    <property type="project" value="TreeGrafter"/>
</dbReference>
<feature type="domain" description="Transferrin receptor-like dimerisation" evidence="4">
    <location>
        <begin position="632"/>
        <end position="673"/>
    </location>
</feature>
<dbReference type="PANTHER" id="PTHR10404">
    <property type="entry name" value="N-ACETYLATED-ALPHA-LINKED ACIDIC DIPEPTIDASE"/>
    <property type="match status" value="1"/>
</dbReference>
<feature type="coiled-coil region" evidence="2">
    <location>
        <begin position="595"/>
        <end position="622"/>
    </location>
</feature>
<dbReference type="InterPro" id="IPR046450">
    <property type="entry name" value="PA_dom_sf"/>
</dbReference>
<keyword evidence="2" id="KW-0175">Coiled coil</keyword>
<dbReference type="PANTHER" id="PTHR10404:SF46">
    <property type="entry name" value="VACUOLAR PROTEIN SORTING-ASSOCIATED PROTEIN 70"/>
    <property type="match status" value="1"/>
</dbReference>
<evidence type="ECO:0000256" key="1">
    <source>
        <dbReference type="ARBA" id="ARBA00005634"/>
    </source>
</evidence>
<evidence type="ECO:0000313" key="6">
    <source>
        <dbReference type="EMBL" id="KAK7755693.1"/>
    </source>
</evidence>
<dbReference type="CDD" id="cd08022">
    <property type="entry name" value="M28_PSMA_like"/>
    <property type="match status" value="1"/>
</dbReference>
<protein>
    <submittedName>
        <fullName evidence="6">Uncharacterized protein</fullName>
    </submittedName>
</protein>
<dbReference type="Pfam" id="PF04389">
    <property type="entry name" value="Peptidase_M28"/>
    <property type="match status" value="1"/>
</dbReference>
<dbReference type="InterPro" id="IPR039373">
    <property type="entry name" value="Peptidase_M28B"/>
</dbReference>
<evidence type="ECO:0000259" key="4">
    <source>
        <dbReference type="Pfam" id="PF04253"/>
    </source>
</evidence>
<gene>
    <name evidence="6" type="ORF">SLS62_002304</name>
</gene>
<dbReference type="Gene3D" id="3.50.30.30">
    <property type="match status" value="1"/>
</dbReference>
<accession>A0AAN9V8Y3</accession>
<proteinExistence type="inferred from homology"/>
<dbReference type="FunFam" id="3.50.30.30:FF:000008">
    <property type="entry name" value="Glutamate carboxypeptidase 2"/>
    <property type="match status" value="1"/>
</dbReference>
<keyword evidence="7" id="KW-1185">Reference proteome</keyword>
<dbReference type="SUPFAM" id="SSF47672">
    <property type="entry name" value="Transferrin receptor-like dimerisation domain"/>
    <property type="match status" value="1"/>
</dbReference>
<organism evidence="6 7">
    <name type="scientific">Diatrype stigma</name>
    <dbReference type="NCBI Taxonomy" id="117547"/>
    <lineage>
        <taxon>Eukaryota</taxon>
        <taxon>Fungi</taxon>
        <taxon>Dikarya</taxon>
        <taxon>Ascomycota</taxon>
        <taxon>Pezizomycotina</taxon>
        <taxon>Sordariomycetes</taxon>
        <taxon>Xylariomycetidae</taxon>
        <taxon>Xylariales</taxon>
        <taxon>Diatrypaceae</taxon>
        <taxon>Diatrype</taxon>
    </lineage>
</organism>
<dbReference type="Proteomes" id="UP001320420">
    <property type="component" value="Unassembled WGS sequence"/>
</dbReference>
<dbReference type="Gene3D" id="3.40.630.10">
    <property type="entry name" value="Zn peptidases"/>
    <property type="match status" value="1"/>
</dbReference>
<sequence length="674" mass="72425">MAPSATACVHDWTMLSRRSGSRDGHSHTKRQDVVEFPPVLTENEATLVNSFDNNSLSEWSYYYTHGDHLGGHNKTMAEWTADRFRDAGLNASLVEFPIWATYPIESRLALVRPDGSVHNVSLIEDVLEQDDTTSYPNRIPAFHAMSGNGSVKAEYVYVGRATQDDFAALKEAGIELEGKIALTSYGGGYRGLKVKNAQDNGMAGCIIFTDPGDDGEITEKNGYLPYPDGPARNPSSIQRGSVRFASLYSGDPTTVGYASAEGVPRNGLEQYTPSIPSIPISMKDALPLLQALEGHGLSAAQVNRSGWVGGFDIASDGISYSSGPAPGAVLDLHHFMSGFITPVWDVIGVINGTSADDVVVVGNHRDAWVVGGAADPNSGTAVLVELANAFGKLLAKGWRPRRTIILGSWDAEEFGLQGSTEWVETNQPWLVSSAVAYLNVDVAVSGPRPALSGSGEIQSVAIETMKKVLFPDKWGVGGPNPTLYDMWWNRTEGRVSPLGSGSDYAAFYHAGISAVTTLLDADEPSNYDSYHWMSTYGDPDFTIHAAMGQWLTLIAYHIADDPVIPWDLPHAAGVLREYFEELGETIAGAGVKVDTAELEAALDAFEARAEDIKNVAEMAEAADDQVLLAVVNSYSASVFPPVTESVESGDLETAAEWITKSANAILRAAEILKI</sequence>
<evidence type="ECO:0000259" key="5">
    <source>
        <dbReference type="Pfam" id="PF04389"/>
    </source>
</evidence>
<evidence type="ECO:0000259" key="3">
    <source>
        <dbReference type="Pfam" id="PF02225"/>
    </source>
</evidence>
<dbReference type="InterPro" id="IPR036757">
    <property type="entry name" value="TFR-like_dimer_dom_sf"/>
</dbReference>
<feature type="domain" description="Peptidase M28" evidence="5">
    <location>
        <begin position="346"/>
        <end position="531"/>
    </location>
</feature>
<dbReference type="InterPro" id="IPR003137">
    <property type="entry name" value="PA_domain"/>
</dbReference>
<evidence type="ECO:0000256" key="2">
    <source>
        <dbReference type="SAM" id="Coils"/>
    </source>
</evidence>
<dbReference type="InterPro" id="IPR007365">
    <property type="entry name" value="TFR-like_dimer_dom"/>
</dbReference>
<dbReference type="AlphaFoldDB" id="A0AAN9V8Y3"/>
<name>A0AAN9V8Y3_9PEZI</name>
<comment type="caution">
    <text evidence="6">The sequence shown here is derived from an EMBL/GenBank/DDBJ whole genome shotgun (WGS) entry which is preliminary data.</text>
</comment>